<evidence type="ECO:0008006" key="9">
    <source>
        <dbReference type="Google" id="ProtNLM"/>
    </source>
</evidence>
<feature type="transmembrane region" description="Helical" evidence="7">
    <location>
        <begin position="35"/>
        <end position="64"/>
    </location>
</feature>
<dbReference type="RefSeq" id="WP_281742900.1">
    <property type="nucleotide sequence ID" value="NZ_AP026973.1"/>
</dbReference>
<dbReference type="GO" id="GO:0005886">
    <property type="term" value="C:plasma membrane"/>
    <property type="evidence" value="ECO:0007669"/>
    <property type="project" value="UniProtKB-SubCell"/>
</dbReference>
<dbReference type="InterPro" id="IPR045324">
    <property type="entry name" value="Small_multidrug_res"/>
</dbReference>
<dbReference type="InterPro" id="IPR037185">
    <property type="entry name" value="EmrE-like"/>
</dbReference>
<evidence type="ECO:0000256" key="3">
    <source>
        <dbReference type="ARBA" id="ARBA00022692"/>
    </source>
</evidence>
<evidence type="ECO:0000256" key="4">
    <source>
        <dbReference type="ARBA" id="ARBA00022989"/>
    </source>
</evidence>
<keyword evidence="2" id="KW-1003">Cell membrane</keyword>
<evidence type="ECO:0000313" key="8">
    <source>
        <dbReference type="EMBL" id="BDT76529.1"/>
    </source>
</evidence>
<dbReference type="Gene3D" id="1.10.3730.20">
    <property type="match status" value="1"/>
</dbReference>
<accession>A0A9C7CHP6</accession>
<evidence type="ECO:0000256" key="5">
    <source>
        <dbReference type="ARBA" id="ARBA00023136"/>
    </source>
</evidence>
<dbReference type="PANTHER" id="PTHR30561">
    <property type="entry name" value="SMR FAMILY PROTON-DEPENDENT DRUG EFFLUX TRANSPORTER SUGE"/>
    <property type="match status" value="1"/>
</dbReference>
<organism evidence="8">
    <name type="scientific">Polynucleobacter yangtzensis</name>
    <dbReference type="NCBI Taxonomy" id="1743159"/>
    <lineage>
        <taxon>Bacteria</taxon>
        <taxon>Pseudomonadati</taxon>
        <taxon>Pseudomonadota</taxon>
        <taxon>Betaproteobacteria</taxon>
        <taxon>Burkholderiales</taxon>
        <taxon>Burkholderiaceae</taxon>
        <taxon>Polynucleobacter</taxon>
    </lineage>
</organism>
<dbReference type="Proteomes" id="UP001211097">
    <property type="component" value="Chromosome"/>
</dbReference>
<evidence type="ECO:0000256" key="2">
    <source>
        <dbReference type="ARBA" id="ARBA00022475"/>
    </source>
</evidence>
<evidence type="ECO:0000256" key="6">
    <source>
        <dbReference type="RuleBase" id="RU003942"/>
    </source>
</evidence>
<dbReference type="GO" id="GO:0022857">
    <property type="term" value="F:transmembrane transporter activity"/>
    <property type="evidence" value="ECO:0007669"/>
    <property type="project" value="InterPro"/>
</dbReference>
<reference evidence="8" key="1">
    <citation type="submission" date="2022-11" db="EMBL/GenBank/DDBJ databases">
        <title>Complete Genome Sequences of three Polynucleobacter sp. Subcluster PnecC Strains KF022, KF023, and KF032 Isolated from a Shallow Eutrophic Lake in Japan.</title>
        <authorList>
            <person name="Ogata Y."/>
            <person name="Watanabe K."/>
            <person name="Takemine S."/>
            <person name="Shindo C."/>
            <person name="Kurokawa R."/>
            <person name="Suda W."/>
        </authorList>
    </citation>
    <scope>NUCLEOTIDE SEQUENCE</scope>
    <source>
        <strain evidence="8">KF023</strain>
    </source>
</reference>
<feature type="transmembrane region" description="Helical" evidence="7">
    <location>
        <begin position="71"/>
        <end position="94"/>
    </location>
</feature>
<evidence type="ECO:0000256" key="1">
    <source>
        <dbReference type="ARBA" id="ARBA00004651"/>
    </source>
</evidence>
<dbReference type="InterPro" id="IPR000390">
    <property type="entry name" value="Small_drug/metabolite_transptr"/>
</dbReference>
<sequence>MEYFLIIVVTCITLGSQLLLKKAIGAIGPLAEISAFKFLFAALTSPYVLTAIALQGIGFMLWFFVLSKVKLGVAFAISGAFFYVLIAISTWIFFGEKLTLTQWIGLVLISCGVILLSCFQS</sequence>
<gene>
    <name evidence="8" type="ORF">PKF023_03320</name>
</gene>
<keyword evidence="5 7" id="KW-0472">Membrane</keyword>
<dbReference type="PANTHER" id="PTHR30561:SF9">
    <property type="entry name" value="4-AMINO-4-DEOXY-L-ARABINOSE-PHOSPHOUNDECAPRENOL FLIPPASE SUBUNIT ARNF-RELATED"/>
    <property type="match status" value="1"/>
</dbReference>
<keyword evidence="4 7" id="KW-1133">Transmembrane helix</keyword>
<name>A0A9C7CHP6_9BURK</name>
<dbReference type="AlphaFoldDB" id="A0A9C7CHP6"/>
<dbReference type="SUPFAM" id="SSF103481">
    <property type="entry name" value="Multidrug resistance efflux transporter EmrE"/>
    <property type="match status" value="1"/>
</dbReference>
<proteinExistence type="inferred from homology"/>
<dbReference type="Pfam" id="PF00893">
    <property type="entry name" value="Multi_Drug_Res"/>
    <property type="match status" value="1"/>
</dbReference>
<evidence type="ECO:0000256" key="7">
    <source>
        <dbReference type="SAM" id="Phobius"/>
    </source>
</evidence>
<keyword evidence="3 6" id="KW-0812">Transmembrane</keyword>
<dbReference type="KEGG" id="pyt:PKF023_03320"/>
<comment type="similarity">
    <text evidence="6">Belongs to the drug/metabolite transporter (DMT) superfamily. Small multidrug resistance (SMR) (TC 2.A.7.1) family.</text>
</comment>
<comment type="subcellular location">
    <subcellularLocation>
        <location evidence="1 6">Cell membrane</location>
        <topology evidence="1 6">Multi-pass membrane protein</topology>
    </subcellularLocation>
</comment>
<dbReference type="EMBL" id="AP026973">
    <property type="protein sequence ID" value="BDT76529.1"/>
    <property type="molecule type" value="Genomic_DNA"/>
</dbReference>
<protein>
    <recommendedName>
        <fullName evidence="9">EamA domain-containing protein</fullName>
    </recommendedName>
</protein>
<feature type="transmembrane region" description="Helical" evidence="7">
    <location>
        <begin position="100"/>
        <end position="119"/>
    </location>
</feature>